<evidence type="ECO:0000313" key="10">
    <source>
        <dbReference type="EMBL" id="KAL0367477.1"/>
    </source>
</evidence>
<evidence type="ECO:0000259" key="8">
    <source>
        <dbReference type="Pfam" id="PF13359"/>
    </source>
</evidence>
<evidence type="ECO:0000256" key="5">
    <source>
        <dbReference type="ARBA" id="ARBA00022723"/>
    </source>
</evidence>
<evidence type="ECO:0000256" key="1">
    <source>
        <dbReference type="ARBA" id="ARBA00001968"/>
    </source>
</evidence>
<dbReference type="Pfam" id="PF26138">
    <property type="entry name" value="DUF8040"/>
    <property type="match status" value="1"/>
</dbReference>
<evidence type="ECO:0000256" key="3">
    <source>
        <dbReference type="ARBA" id="ARBA00006958"/>
    </source>
</evidence>
<proteinExistence type="inferred from homology"/>
<evidence type="ECO:0000259" key="9">
    <source>
        <dbReference type="Pfam" id="PF26138"/>
    </source>
</evidence>
<dbReference type="PANTHER" id="PTHR22930">
    <property type="match status" value="1"/>
</dbReference>
<dbReference type="GO" id="GO:0046872">
    <property type="term" value="F:metal ion binding"/>
    <property type="evidence" value="ECO:0007669"/>
    <property type="project" value="UniProtKB-KW"/>
</dbReference>
<accession>A0AAW2QHY9</accession>
<evidence type="ECO:0000256" key="7">
    <source>
        <dbReference type="ARBA" id="ARBA00023242"/>
    </source>
</evidence>
<evidence type="ECO:0000256" key="2">
    <source>
        <dbReference type="ARBA" id="ARBA00004123"/>
    </source>
</evidence>
<feature type="domain" description="DDE Tnp4" evidence="8">
    <location>
        <begin position="102"/>
        <end position="193"/>
    </location>
</feature>
<dbReference type="InterPro" id="IPR027806">
    <property type="entry name" value="HARBI1_dom"/>
</dbReference>
<feature type="domain" description="DUF8040" evidence="9">
    <location>
        <begin position="1"/>
        <end position="70"/>
    </location>
</feature>
<dbReference type="AlphaFoldDB" id="A0AAW2QHY9"/>
<keyword evidence="7" id="KW-0539">Nucleus</keyword>
<name>A0AAW2QHY9_SESRA</name>
<evidence type="ECO:0008006" key="11">
    <source>
        <dbReference type="Google" id="ProtNLM"/>
    </source>
</evidence>
<protein>
    <recommendedName>
        <fullName evidence="11">DDE Tnp4 domain-containing protein</fullName>
    </recommendedName>
</protein>
<dbReference type="PANTHER" id="PTHR22930:SF281">
    <property type="entry name" value="NUCLEASE"/>
    <property type="match status" value="1"/>
</dbReference>
<dbReference type="GO" id="GO:0005634">
    <property type="term" value="C:nucleus"/>
    <property type="evidence" value="ECO:0007669"/>
    <property type="project" value="UniProtKB-SubCell"/>
</dbReference>
<dbReference type="GO" id="GO:0004518">
    <property type="term" value="F:nuclease activity"/>
    <property type="evidence" value="ECO:0007669"/>
    <property type="project" value="UniProtKB-KW"/>
</dbReference>
<comment type="caution">
    <text evidence="10">The sequence shown here is derived from an EMBL/GenBank/DDBJ whole genome shotgun (WGS) entry which is preliminary data.</text>
</comment>
<sequence>MDCNTFGSLCYLLEHAGGLSSIKHLSVPKQVAIFLSVVSHHKKNCVVKYDFIRSNRTISRYFHSVLNTILKLHTMFLAKLTPVPKDCLDARWRRFKGCLGALDGTYIDVRVPEHEKGRYRTRKGHCAVNKFGICNPNMQFIYILTGWEGSTADSLVFRDAIHHPNGLRVPSGSYYFCDNGYTNANGFLTPYRGVHYHLREWDREGGGGGRT</sequence>
<keyword evidence="5" id="KW-0479">Metal-binding</keyword>
<reference evidence="10" key="2">
    <citation type="journal article" date="2024" name="Plant">
        <title>Genomic evolution and insights into agronomic trait innovations of Sesamum species.</title>
        <authorList>
            <person name="Miao H."/>
            <person name="Wang L."/>
            <person name="Qu L."/>
            <person name="Liu H."/>
            <person name="Sun Y."/>
            <person name="Le M."/>
            <person name="Wang Q."/>
            <person name="Wei S."/>
            <person name="Zheng Y."/>
            <person name="Lin W."/>
            <person name="Duan Y."/>
            <person name="Cao H."/>
            <person name="Xiong S."/>
            <person name="Wang X."/>
            <person name="Wei L."/>
            <person name="Li C."/>
            <person name="Ma Q."/>
            <person name="Ju M."/>
            <person name="Zhao R."/>
            <person name="Li G."/>
            <person name="Mu C."/>
            <person name="Tian Q."/>
            <person name="Mei H."/>
            <person name="Zhang T."/>
            <person name="Gao T."/>
            <person name="Zhang H."/>
        </authorList>
    </citation>
    <scope>NUCLEOTIDE SEQUENCE</scope>
    <source>
        <strain evidence="10">G02</strain>
    </source>
</reference>
<evidence type="ECO:0000256" key="6">
    <source>
        <dbReference type="ARBA" id="ARBA00022801"/>
    </source>
</evidence>
<comment type="subcellular location">
    <subcellularLocation>
        <location evidence="2">Nucleus</location>
    </subcellularLocation>
</comment>
<dbReference type="InterPro" id="IPR058353">
    <property type="entry name" value="DUF8040"/>
</dbReference>
<dbReference type="Pfam" id="PF13359">
    <property type="entry name" value="DDE_Tnp_4"/>
    <property type="match status" value="1"/>
</dbReference>
<dbReference type="EMBL" id="JACGWJ010000015">
    <property type="protein sequence ID" value="KAL0367477.1"/>
    <property type="molecule type" value="Genomic_DNA"/>
</dbReference>
<evidence type="ECO:0000256" key="4">
    <source>
        <dbReference type="ARBA" id="ARBA00022722"/>
    </source>
</evidence>
<organism evidence="10">
    <name type="scientific">Sesamum radiatum</name>
    <name type="common">Black benniseed</name>
    <dbReference type="NCBI Taxonomy" id="300843"/>
    <lineage>
        <taxon>Eukaryota</taxon>
        <taxon>Viridiplantae</taxon>
        <taxon>Streptophyta</taxon>
        <taxon>Embryophyta</taxon>
        <taxon>Tracheophyta</taxon>
        <taxon>Spermatophyta</taxon>
        <taxon>Magnoliopsida</taxon>
        <taxon>eudicotyledons</taxon>
        <taxon>Gunneridae</taxon>
        <taxon>Pentapetalae</taxon>
        <taxon>asterids</taxon>
        <taxon>lamiids</taxon>
        <taxon>Lamiales</taxon>
        <taxon>Pedaliaceae</taxon>
        <taxon>Sesamum</taxon>
    </lineage>
</organism>
<dbReference type="InterPro" id="IPR045249">
    <property type="entry name" value="HARBI1-like"/>
</dbReference>
<dbReference type="GO" id="GO:0016787">
    <property type="term" value="F:hydrolase activity"/>
    <property type="evidence" value="ECO:0007669"/>
    <property type="project" value="UniProtKB-KW"/>
</dbReference>
<reference evidence="10" key="1">
    <citation type="submission" date="2020-06" db="EMBL/GenBank/DDBJ databases">
        <authorList>
            <person name="Li T."/>
            <person name="Hu X."/>
            <person name="Zhang T."/>
            <person name="Song X."/>
            <person name="Zhang H."/>
            <person name="Dai N."/>
            <person name="Sheng W."/>
            <person name="Hou X."/>
            <person name="Wei L."/>
        </authorList>
    </citation>
    <scope>NUCLEOTIDE SEQUENCE</scope>
    <source>
        <strain evidence="10">G02</strain>
        <tissue evidence="10">Leaf</tissue>
    </source>
</reference>
<comment type="cofactor">
    <cofactor evidence="1">
        <name>a divalent metal cation</name>
        <dbReference type="ChEBI" id="CHEBI:60240"/>
    </cofactor>
</comment>
<gene>
    <name evidence="10" type="ORF">Sradi_3637800</name>
</gene>
<keyword evidence="4" id="KW-0540">Nuclease</keyword>
<keyword evidence="6" id="KW-0378">Hydrolase</keyword>
<comment type="similarity">
    <text evidence="3">Belongs to the HARBI1 family.</text>
</comment>